<keyword evidence="1" id="KW-0812">Transmembrane</keyword>
<protein>
    <submittedName>
        <fullName evidence="2">Membrane protein</fullName>
    </submittedName>
</protein>
<sequence length="40" mass="4357">MWSLIPPAYLLLGIAGGSWVNFSFWSGLLTLCVVGWVKSS</sequence>
<keyword evidence="1" id="KW-0472">Membrane</keyword>
<evidence type="ECO:0000256" key="1">
    <source>
        <dbReference type="SAM" id="Phobius"/>
    </source>
</evidence>
<name>A0A7T7Z9S7_9CAUD</name>
<organism evidence="2 3">
    <name type="scientific">Streptomyces phage Belfort</name>
    <dbReference type="NCBI Taxonomy" id="2801887"/>
    <lineage>
        <taxon>Viruses</taxon>
        <taxon>Duplodnaviria</taxon>
        <taxon>Heunggongvirae</taxon>
        <taxon>Uroviricota</taxon>
        <taxon>Caudoviricetes</taxon>
        <taxon>Stanwilliamsviridae</taxon>
        <taxon>Loccivirinae</taxon>
        <taxon>Gilsonvirus</taxon>
        <taxon>Gilsonvirus comrade</taxon>
    </lineage>
</organism>
<reference evidence="2 3" key="1">
    <citation type="submission" date="2020-12" db="EMBL/GenBank/DDBJ databases">
        <authorList>
            <person name="Purtell M.C."/>
            <person name="Schipma A.E."/>
            <person name="Sexton W.L."/>
            <person name="Shaffer C.D."/>
            <person name="Weston-Hafer K.A."/>
            <person name="Garlena R.A."/>
            <person name="Russell D.A."/>
            <person name="Pope W.H."/>
            <person name="Jacobs-Sera D."/>
            <person name="Hatfull G.F."/>
        </authorList>
    </citation>
    <scope>NUCLEOTIDE SEQUENCE [LARGE SCALE GENOMIC DNA]</scope>
</reference>
<dbReference type="Proteomes" id="UP000595759">
    <property type="component" value="Genome"/>
</dbReference>
<feature type="transmembrane region" description="Helical" evidence="1">
    <location>
        <begin position="12"/>
        <end position="37"/>
    </location>
</feature>
<keyword evidence="1" id="KW-1133">Transmembrane helix</keyword>
<gene>
    <name evidence="2" type="primary">147</name>
    <name evidence="2" type="ORF">SEA_BELFORT_147</name>
</gene>
<proteinExistence type="predicted"/>
<dbReference type="EMBL" id="MW365952">
    <property type="protein sequence ID" value="QQO39810.1"/>
    <property type="molecule type" value="Genomic_DNA"/>
</dbReference>
<accession>A0A7T7Z9S7</accession>
<evidence type="ECO:0000313" key="3">
    <source>
        <dbReference type="Proteomes" id="UP000595759"/>
    </source>
</evidence>
<evidence type="ECO:0000313" key="2">
    <source>
        <dbReference type="EMBL" id="QQO39810.1"/>
    </source>
</evidence>